<feature type="chain" id="PRO_5043774625" evidence="2">
    <location>
        <begin position="17"/>
        <end position="587"/>
    </location>
</feature>
<feature type="non-terminal residue" evidence="3">
    <location>
        <position position="1"/>
    </location>
</feature>
<keyword evidence="4" id="KW-1185">Reference proteome</keyword>
<feature type="signal peptide" evidence="2">
    <location>
        <begin position="1"/>
        <end position="16"/>
    </location>
</feature>
<feature type="region of interest" description="Disordered" evidence="1">
    <location>
        <begin position="16"/>
        <end position="35"/>
    </location>
</feature>
<accession>A0AAV2RS36</accession>
<organism evidence="3 4">
    <name type="scientific">Meganyctiphanes norvegica</name>
    <name type="common">Northern krill</name>
    <name type="synonym">Thysanopoda norvegica</name>
    <dbReference type="NCBI Taxonomy" id="48144"/>
    <lineage>
        <taxon>Eukaryota</taxon>
        <taxon>Metazoa</taxon>
        <taxon>Ecdysozoa</taxon>
        <taxon>Arthropoda</taxon>
        <taxon>Crustacea</taxon>
        <taxon>Multicrustacea</taxon>
        <taxon>Malacostraca</taxon>
        <taxon>Eumalacostraca</taxon>
        <taxon>Eucarida</taxon>
        <taxon>Euphausiacea</taxon>
        <taxon>Euphausiidae</taxon>
        <taxon>Meganyctiphanes</taxon>
    </lineage>
</organism>
<name>A0AAV2RS36_MEGNR</name>
<evidence type="ECO:0000313" key="3">
    <source>
        <dbReference type="EMBL" id="CAL4140799.1"/>
    </source>
</evidence>
<proteinExistence type="predicted"/>
<feature type="non-terminal residue" evidence="3">
    <location>
        <position position="587"/>
    </location>
</feature>
<reference evidence="3 4" key="1">
    <citation type="submission" date="2024-05" db="EMBL/GenBank/DDBJ databases">
        <authorList>
            <person name="Wallberg A."/>
        </authorList>
    </citation>
    <scope>NUCLEOTIDE SEQUENCE [LARGE SCALE GENOMIC DNA]</scope>
</reference>
<dbReference type="AlphaFoldDB" id="A0AAV2RS36"/>
<sequence length="587" mass="66512">LLHVLIILEVSFAAQTQQDPHAIKPSPRDKTRPQATGGFQLEIDSSVEPSENDIVPHSAVETESDVQKGTIEKIFHIDNDSNEQEDKPRIPRRIYSSLYGGPVVRHSPSGLLYHGPFHGRDIHHNVISQPSLEGHYISSTSHDPALNGHLIPSTAHDPVLFKSPRVLGTDYTINKYPLLGHTSHVLHPNQLTETYEGGWRPVIYPAPYNVVHHKLPKPSYALGYGDPYVIGEAHHNHHHDSYKPQFVINQLVHEKPSYIVNDISSHNINHNPHSVSVSNIKIPHGSIVSPHIHDYSPKTVINGPLYRELPHQHKTLSHQTSNIGHVKTSHVIDHHASYIPQPHTVTYKPFHKSDLSSYGHIDHSNHPTDIHPKTQVEISYNPVHITTHGPDYKIQAKPHYSKQPKALTFSDTESFKNYLANKHLLRPTHYHNGHISASVHSKSEYGINTDPSLPYNHEQNNQHHINVQNDQYNHKQTNQHHHHETKSQNSDYHITTTTPGYHDIPTPVSDYGHPTTPTNFDHHTSISGDHVTENYNDNKHTIISHTTKPTIISPHNDDISIPQYYDHHFSENRRSSVNATTDDLYLS</sequence>
<keyword evidence="2" id="KW-0732">Signal</keyword>
<dbReference type="Proteomes" id="UP001497623">
    <property type="component" value="Unassembled WGS sequence"/>
</dbReference>
<dbReference type="EMBL" id="CAXKWB010032235">
    <property type="protein sequence ID" value="CAL4140799.1"/>
    <property type="molecule type" value="Genomic_DNA"/>
</dbReference>
<evidence type="ECO:0000256" key="2">
    <source>
        <dbReference type="SAM" id="SignalP"/>
    </source>
</evidence>
<evidence type="ECO:0000313" key="4">
    <source>
        <dbReference type="Proteomes" id="UP001497623"/>
    </source>
</evidence>
<comment type="caution">
    <text evidence="3">The sequence shown here is derived from an EMBL/GenBank/DDBJ whole genome shotgun (WGS) entry which is preliminary data.</text>
</comment>
<evidence type="ECO:0000256" key="1">
    <source>
        <dbReference type="SAM" id="MobiDB-lite"/>
    </source>
</evidence>
<protein>
    <submittedName>
        <fullName evidence="3">Uncharacterized protein</fullName>
    </submittedName>
</protein>
<gene>
    <name evidence="3" type="ORF">MNOR_LOCUS28745</name>
</gene>